<dbReference type="EMBL" id="JAXOVC010000010">
    <property type="protein sequence ID" value="KAK4496465.1"/>
    <property type="molecule type" value="Genomic_DNA"/>
</dbReference>
<reference evidence="1 2" key="1">
    <citation type="journal article" date="2023" name="G3 (Bethesda)">
        <title>A chromosome-level genome assembly of Zasmidium syzygii isolated from banana leaves.</title>
        <authorList>
            <person name="van Westerhoven A.C."/>
            <person name="Mehrabi R."/>
            <person name="Talebi R."/>
            <person name="Steentjes M.B.F."/>
            <person name="Corcolon B."/>
            <person name="Chong P.A."/>
            <person name="Kema G.H.J."/>
            <person name="Seidl M.F."/>
        </authorList>
    </citation>
    <scope>NUCLEOTIDE SEQUENCE [LARGE SCALE GENOMIC DNA]</scope>
    <source>
        <strain evidence="1 2">P124</strain>
    </source>
</reference>
<sequence length="547" mass="60645">MPRLLDLPPDITTQIFGYFARGVDIQNLPSMLPHWDGLATLQACRLTCRGLNELVGGTLCPVFRGSLDKVSMERIEHLSRNPLIAEGMRAVEINLAFRPKAIASDLALYCKHVTEKVDSFQGSCYYWTEFQHYEDEDQSDDAVKHRGLLAAQERLYLVRESWRQCVESGVHRTADVSAQQLLRDCFAKYARLQLDEEEIVSDGSLVKTFAAAMARFKHAAYLSFVDEADVHPISDGVAVANDNDLLAKEMLKPHNWLSIETQTEETTLVSARLLVELPMACARLGAPLQGLDIGCFPLTRLFTSVIPPDSTKDRATIWSELSDACRELTTLQMGRRGMHSTPSRQQRIFTEDRDIVDGYLGAVCSSPKLESVYISMTPFRKCGGHKTRGGISPDLYYPAGKFLRRLDSPSLNRLEISNVEMSGSDLESIVETLPRYSTKSIRLRSITITEGGFASTVEILRTIKTDSTDCDVDLSSLSGGEFGPAQGFDQGGFFFGLDDGELEDLFGRLEEHTNPPLLRAVSAYVGGDGEVNPLFISTNAGRGHQAR</sequence>
<gene>
    <name evidence="1" type="ORF">PRZ48_012445</name>
</gene>
<keyword evidence="2" id="KW-1185">Reference proteome</keyword>
<evidence type="ECO:0000313" key="2">
    <source>
        <dbReference type="Proteomes" id="UP001305779"/>
    </source>
</evidence>
<proteinExistence type="predicted"/>
<comment type="caution">
    <text evidence="1">The sequence shown here is derived from an EMBL/GenBank/DDBJ whole genome shotgun (WGS) entry which is preliminary data.</text>
</comment>
<protein>
    <recommendedName>
        <fullName evidence="3">F-box domain-containing protein</fullName>
    </recommendedName>
</protein>
<evidence type="ECO:0000313" key="1">
    <source>
        <dbReference type="EMBL" id="KAK4496465.1"/>
    </source>
</evidence>
<accession>A0ABR0E5G2</accession>
<name>A0ABR0E5G2_ZASCE</name>
<organism evidence="1 2">
    <name type="scientific">Zasmidium cellare</name>
    <name type="common">Wine cellar mold</name>
    <name type="synonym">Racodium cellare</name>
    <dbReference type="NCBI Taxonomy" id="395010"/>
    <lineage>
        <taxon>Eukaryota</taxon>
        <taxon>Fungi</taxon>
        <taxon>Dikarya</taxon>
        <taxon>Ascomycota</taxon>
        <taxon>Pezizomycotina</taxon>
        <taxon>Dothideomycetes</taxon>
        <taxon>Dothideomycetidae</taxon>
        <taxon>Mycosphaerellales</taxon>
        <taxon>Mycosphaerellaceae</taxon>
        <taxon>Zasmidium</taxon>
    </lineage>
</organism>
<dbReference type="Proteomes" id="UP001305779">
    <property type="component" value="Unassembled WGS sequence"/>
</dbReference>
<evidence type="ECO:0008006" key="3">
    <source>
        <dbReference type="Google" id="ProtNLM"/>
    </source>
</evidence>